<keyword evidence="5 9" id="KW-1133">Transmembrane helix</keyword>
<feature type="transmembrane region" description="Helical" evidence="9">
    <location>
        <begin position="91"/>
        <end position="112"/>
    </location>
</feature>
<evidence type="ECO:0000256" key="1">
    <source>
        <dbReference type="ARBA" id="ARBA00004651"/>
    </source>
</evidence>
<proteinExistence type="inferred from homology"/>
<feature type="compositionally biased region" description="Basic and acidic residues" evidence="8">
    <location>
        <begin position="526"/>
        <end position="541"/>
    </location>
</feature>
<dbReference type="Proteomes" id="UP001138997">
    <property type="component" value="Unassembled WGS sequence"/>
</dbReference>
<evidence type="ECO:0000256" key="6">
    <source>
        <dbReference type="ARBA" id="ARBA00023136"/>
    </source>
</evidence>
<evidence type="ECO:0000256" key="8">
    <source>
        <dbReference type="SAM" id="MobiDB-lite"/>
    </source>
</evidence>
<feature type="transmembrane region" description="Helical" evidence="9">
    <location>
        <begin position="165"/>
        <end position="188"/>
    </location>
</feature>
<comment type="similarity">
    <text evidence="7">Belongs to the glycosyltransferase 87 family.</text>
</comment>
<evidence type="ECO:0000313" key="10">
    <source>
        <dbReference type="EMBL" id="MCD5315848.1"/>
    </source>
</evidence>
<evidence type="ECO:0000256" key="4">
    <source>
        <dbReference type="ARBA" id="ARBA00022692"/>
    </source>
</evidence>
<accession>A0A9X1NKJ3</accession>
<evidence type="ECO:0000256" key="9">
    <source>
        <dbReference type="SAM" id="Phobius"/>
    </source>
</evidence>
<evidence type="ECO:0000256" key="7">
    <source>
        <dbReference type="ARBA" id="ARBA00024033"/>
    </source>
</evidence>
<evidence type="ECO:0000256" key="3">
    <source>
        <dbReference type="ARBA" id="ARBA00022679"/>
    </source>
</evidence>
<sequence length="541" mass="58089">MAKIMAWQGFRERLEHIGPGRVLGVQVLVVAVFTLLWNPLDFFIYRLGGAAIGSGTDLYLERQAGLFFTYTPFAALSFVPLNWLPLIPARLLWNLAVFAAFAWAVREMLLLARIPFSRRIFGWCVAGGLLLEPVWHTFFLGQINVFLLALVLFDVRRVAEGRGRGVGIGLGVAVAIKLTPGVFVVLLLLAGRVRAALTAGVSFAVCTLLGFAADPEASWLYWREIFFDSSRVGIPYISNQSPYGALVRLVGGRENVGEWFLLVPVVFLALGLAVATRDARRGDWASAFATAGLTSLLVSPISWAHHWVWALPALVVLVNEGRFRAASWAGAVFVLSPMWYLPRTLGPIPLLPTVNAYLVVGLALFTWLTLRSRDQGELASGMATEQELERGGSLVQGEGAGERDGEVAGVGQFDQGPAGALAEFPALRGGAADCQEPVALGAGPAGDGDDAAAVGDQVQRHVRSLVGSHRVQRRVVPLGRDLPQSLGQTLPVAHGGGAEGLHPLEVPLGRRPHDPGAQQTRLLQKAHPDRAGRAVDDDGVS</sequence>
<feature type="transmembrane region" description="Helical" evidence="9">
    <location>
        <begin position="287"/>
        <end position="305"/>
    </location>
</feature>
<organism evidence="10 11">
    <name type="scientific">Kineosporia babensis</name>
    <dbReference type="NCBI Taxonomy" id="499548"/>
    <lineage>
        <taxon>Bacteria</taxon>
        <taxon>Bacillati</taxon>
        <taxon>Actinomycetota</taxon>
        <taxon>Actinomycetes</taxon>
        <taxon>Kineosporiales</taxon>
        <taxon>Kineosporiaceae</taxon>
        <taxon>Kineosporia</taxon>
    </lineage>
</organism>
<feature type="transmembrane region" description="Helical" evidence="9">
    <location>
        <begin position="67"/>
        <end position="85"/>
    </location>
</feature>
<dbReference type="EMBL" id="JAJOMB010000025">
    <property type="protein sequence ID" value="MCD5315848.1"/>
    <property type="molecule type" value="Genomic_DNA"/>
</dbReference>
<keyword evidence="3" id="KW-0808">Transferase</keyword>
<keyword evidence="6 9" id="KW-0472">Membrane</keyword>
<reference evidence="10" key="1">
    <citation type="submission" date="2021-11" db="EMBL/GenBank/DDBJ databases">
        <title>Streptomyces corallinus and Kineosporia corallina sp. nov., two new coral-derived marine actinobacteria.</title>
        <authorList>
            <person name="Buangrab K."/>
            <person name="Sutthacheep M."/>
            <person name="Yeemin T."/>
            <person name="Harunari E."/>
            <person name="Igarashi Y."/>
            <person name="Sripreechasak P."/>
            <person name="Kanchanasin P."/>
            <person name="Tanasupawat S."/>
            <person name="Phongsopitanun W."/>
        </authorList>
    </citation>
    <scope>NUCLEOTIDE SEQUENCE</scope>
    <source>
        <strain evidence="10">JCM 31032</strain>
    </source>
</reference>
<dbReference type="InterPro" id="IPR018584">
    <property type="entry name" value="GT87"/>
</dbReference>
<comment type="caution">
    <text evidence="10">The sequence shown here is derived from an EMBL/GenBank/DDBJ whole genome shotgun (WGS) entry which is preliminary data.</text>
</comment>
<name>A0A9X1NKJ3_9ACTN</name>
<keyword evidence="2" id="KW-1003">Cell membrane</keyword>
<feature type="transmembrane region" description="Helical" evidence="9">
    <location>
        <begin position="325"/>
        <end position="341"/>
    </location>
</feature>
<feature type="transmembrane region" description="Helical" evidence="9">
    <location>
        <begin position="256"/>
        <end position="275"/>
    </location>
</feature>
<keyword evidence="11" id="KW-1185">Reference proteome</keyword>
<evidence type="ECO:0000313" key="11">
    <source>
        <dbReference type="Proteomes" id="UP001138997"/>
    </source>
</evidence>
<feature type="transmembrane region" description="Helical" evidence="9">
    <location>
        <begin position="348"/>
        <end position="370"/>
    </location>
</feature>
<dbReference type="AlphaFoldDB" id="A0A9X1NKJ3"/>
<dbReference type="Pfam" id="PF09594">
    <property type="entry name" value="GT87"/>
    <property type="match status" value="1"/>
</dbReference>
<feature type="transmembrane region" description="Helical" evidence="9">
    <location>
        <begin position="20"/>
        <end position="37"/>
    </location>
</feature>
<evidence type="ECO:0000256" key="2">
    <source>
        <dbReference type="ARBA" id="ARBA00022475"/>
    </source>
</evidence>
<feature type="region of interest" description="Disordered" evidence="8">
    <location>
        <begin position="482"/>
        <end position="541"/>
    </location>
</feature>
<evidence type="ECO:0000256" key="5">
    <source>
        <dbReference type="ARBA" id="ARBA00022989"/>
    </source>
</evidence>
<protein>
    <submittedName>
        <fullName evidence="10">Glycosyltransferase 87 family protein</fullName>
    </submittedName>
</protein>
<keyword evidence="4 9" id="KW-0812">Transmembrane</keyword>
<comment type="subcellular location">
    <subcellularLocation>
        <location evidence="1">Cell membrane</location>
        <topology evidence="1">Multi-pass membrane protein</topology>
    </subcellularLocation>
</comment>
<dbReference type="GO" id="GO:0005886">
    <property type="term" value="C:plasma membrane"/>
    <property type="evidence" value="ECO:0007669"/>
    <property type="project" value="UniProtKB-SubCell"/>
</dbReference>
<feature type="transmembrane region" description="Helical" evidence="9">
    <location>
        <begin position="133"/>
        <end position="153"/>
    </location>
</feature>
<gene>
    <name evidence="10" type="ORF">LR394_33640</name>
</gene>
<dbReference type="GO" id="GO:0016758">
    <property type="term" value="F:hexosyltransferase activity"/>
    <property type="evidence" value="ECO:0007669"/>
    <property type="project" value="InterPro"/>
</dbReference>